<proteinExistence type="predicted"/>
<protein>
    <submittedName>
        <fullName evidence="2">Uncharacterized protein</fullName>
    </submittedName>
</protein>
<gene>
    <name evidence="2" type="ORF">PR048_019502</name>
</gene>
<organism evidence="2 3">
    <name type="scientific">Dryococelus australis</name>
    <dbReference type="NCBI Taxonomy" id="614101"/>
    <lineage>
        <taxon>Eukaryota</taxon>
        <taxon>Metazoa</taxon>
        <taxon>Ecdysozoa</taxon>
        <taxon>Arthropoda</taxon>
        <taxon>Hexapoda</taxon>
        <taxon>Insecta</taxon>
        <taxon>Pterygota</taxon>
        <taxon>Neoptera</taxon>
        <taxon>Polyneoptera</taxon>
        <taxon>Phasmatodea</taxon>
        <taxon>Verophasmatodea</taxon>
        <taxon>Anareolatae</taxon>
        <taxon>Phasmatidae</taxon>
        <taxon>Eurycanthinae</taxon>
        <taxon>Dryococelus</taxon>
    </lineage>
</organism>
<reference evidence="2 3" key="1">
    <citation type="submission" date="2023-02" db="EMBL/GenBank/DDBJ databases">
        <title>LHISI_Scaffold_Assembly.</title>
        <authorList>
            <person name="Stuart O.P."/>
            <person name="Cleave R."/>
            <person name="Magrath M.J.L."/>
            <person name="Mikheyev A.S."/>
        </authorList>
    </citation>
    <scope>NUCLEOTIDE SEQUENCE [LARGE SCALE GENOMIC DNA]</scope>
    <source>
        <strain evidence="2">Daus_M_001</strain>
        <tissue evidence="2">Leg muscle</tissue>
    </source>
</reference>
<evidence type="ECO:0000256" key="1">
    <source>
        <dbReference type="SAM" id="SignalP"/>
    </source>
</evidence>
<dbReference type="EMBL" id="JARBHB010000007">
    <property type="protein sequence ID" value="KAJ8878899.1"/>
    <property type="molecule type" value="Genomic_DNA"/>
</dbReference>
<evidence type="ECO:0000313" key="3">
    <source>
        <dbReference type="Proteomes" id="UP001159363"/>
    </source>
</evidence>
<dbReference type="Proteomes" id="UP001159363">
    <property type="component" value="Chromosome 6"/>
</dbReference>
<comment type="caution">
    <text evidence="2">The sequence shown here is derived from an EMBL/GenBank/DDBJ whole genome shotgun (WGS) entry which is preliminary data.</text>
</comment>
<sequence length="518" mass="57056">MRAAIDLAAIVLTQRSCSALLLCRTAVVRLLASHLGEPGSIPGGVTPGFSRVEIVLDDAAGRRVFSGISHFSRPFNPALPHTHLASALSALKTHISILPAMRSASSSSPVRLRYRPCLGVVSPGYFLESNHTNMAGSARPCTALHGSVSCLHIPGHAVAGQHFPLGPCWVGRWEGNDLSSFFLQVCEDSNTGCYKVVLSRGPERSDSRLQVAAILSGVYFLGVVPLTAKKCFACNRELRKYFHVPRSEIGIRICALSVRELCNPPNEHAPPRPKKFRGGAWRDFYSGNRGRCKPMFSHAPIGRKKSMGFRQCSTSAIPCKHNRTVRHAAAAYACIACMRYMYSVRRSKAPYLRRAITRKGRGNGPIAPLPHQGLKPAPLEEFQQQHPLSTSLSSLLIKYTQGGSYGPDRWPWLPNPSLPRCMSPCMISFPCRRKGFALSRNKIPPYPPGFHLTLSNRVATARWRYLSPLLHPTNSFSTPFLNLPTPLTDTNSSLNQFHSLTDLTSMDYLPFSVLLHTL</sequence>
<accession>A0ABQ9H3M9</accession>
<feature type="signal peptide" evidence="1">
    <location>
        <begin position="1"/>
        <end position="19"/>
    </location>
</feature>
<name>A0ABQ9H3M9_9NEOP</name>
<keyword evidence="3" id="KW-1185">Reference proteome</keyword>
<keyword evidence="1" id="KW-0732">Signal</keyword>
<evidence type="ECO:0000313" key="2">
    <source>
        <dbReference type="EMBL" id="KAJ8878899.1"/>
    </source>
</evidence>
<feature type="chain" id="PRO_5046146451" evidence="1">
    <location>
        <begin position="20"/>
        <end position="518"/>
    </location>
</feature>